<proteinExistence type="predicted"/>
<gene>
    <name evidence="2" type="ORF">M0L20_29530</name>
</gene>
<name>A0ABT0HV74_9BACT</name>
<keyword evidence="3" id="KW-1185">Reference proteome</keyword>
<evidence type="ECO:0000313" key="3">
    <source>
        <dbReference type="Proteomes" id="UP001202180"/>
    </source>
</evidence>
<dbReference type="Proteomes" id="UP001202180">
    <property type="component" value="Unassembled WGS sequence"/>
</dbReference>
<dbReference type="RefSeq" id="WP_248480900.1">
    <property type="nucleotide sequence ID" value="NZ_JALPRF010000015.1"/>
</dbReference>
<comment type="caution">
    <text evidence="2">The sequence shown here is derived from an EMBL/GenBank/DDBJ whole genome shotgun (WGS) entry which is preliminary data.</text>
</comment>
<accession>A0ABT0HV74</accession>
<organism evidence="2 3">
    <name type="scientific">Spirosoma liriopis</name>
    <dbReference type="NCBI Taxonomy" id="2937440"/>
    <lineage>
        <taxon>Bacteria</taxon>
        <taxon>Pseudomonadati</taxon>
        <taxon>Bacteroidota</taxon>
        <taxon>Cytophagia</taxon>
        <taxon>Cytophagales</taxon>
        <taxon>Cytophagaceae</taxon>
        <taxon>Spirosoma</taxon>
    </lineage>
</organism>
<reference evidence="2 3" key="1">
    <citation type="submission" date="2022-04" db="EMBL/GenBank/DDBJ databases">
        <title>Spirosoma sp. strain RP8 genome sequencing and assembly.</title>
        <authorList>
            <person name="Jung Y."/>
        </authorList>
    </citation>
    <scope>NUCLEOTIDE SEQUENCE [LARGE SCALE GENOMIC DNA]</scope>
    <source>
        <strain evidence="2 3">RP8</strain>
    </source>
</reference>
<evidence type="ECO:0000313" key="2">
    <source>
        <dbReference type="EMBL" id="MCK8496044.1"/>
    </source>
</evidence>
<feature type="compositionally biased region" description="Basic and acidic residues" evidence="1">
    <location>
        <begin position="164"/>
        <end position="186"/>
    </location>
</feature>
<protein>
    <submittedName>
        <fullName evidence="2">Uncharacterized protein</fullName>
    </submittedName>
</protein>
<sequence length="528" mass="60024">MDYQQVVPIEIKRTDPVSGVEYTFRAEPPIDITTFKLLPRGMEAKEFILNILWQIKAGIWDTEGFPNLEGQVNEVLPLIKEVIASVNLHYTDADETTKPGDRYKYYYTLTYGLNTKGESGTIGPISDEMASMLLSEVLNSLALEVAVSWYIDVNKQELERLAERDKERGVSVEKQEKDKPGADNRTRRLFSNSKELDPSTEWSMPKFVADNWGRATKGANRSTAIAQYEGSSPNPRTRKTTYKIQGRETETEFIFDHDKLAIKTAEEFADKLMKLKDAKVLQTFFALMKWANIRDSSIYRDVPISELMELILKPSGEGKFNTQQRREFSEVLEYLASMSITVSIIGEQVNKKTGRGRAVLKEEKGVKLFRLEATYSVKKEYQSIPKESLNKNLHFDKSVITRFSGELLPGKPHLFGQRASIYFDSLLHLDANKDSKAIVLGFQIQTRFNQFQDKAQCIEYDRGFLIDLCDYNKTDNIKPSKATKQLSNNLDKLVRAGIISGYSGLTHDNSDRVTIQPPKAIKSKALTT</sequence>
<evidence type="ECO:0000256" key="1">
    <source>
        <dbReference type="SAM" id="MobiDB-lite"/>
    </source>
</evidence>
<dbReference type="EMBL" id="JALPRF010000015">
    <property type="protein sequence ID" value="MCK8496044.1"/>
    <property type="molecule type" value="Genomic_DNA"/>
</dbReference>
<feature type="region of interest" description="Disordered" evidence="1">
    <location>
        <begin position="164"/>
        <end position="192"/>
    </location>
</feature>